<dbReference type="InterPro" id="IPR029034">
    <property type="entry name" value="Cystine-knot_cytokine"/>
</dbReference>
<feature type="chain" id="PRO_5035445133" description="Spaetzle domain-containing protein" evidence="4">
    <location>
        <begin position="22"/>
        <end position="355"/>
    </location>
</feature>
<keyword evidence="3" id="KW-0325">Glycoprotein</keyword>
<sequence>MRTVIEVLVLLLFVTIQRCSSDCSDYGAPGCRFVPAPPGQAPPCARPGQTYCEFPGDYPGDLISKLLKGWQFDYKSLLSDETRDEYKSYYVPTKPVYGPPAIPHEHYGGVEPIHIPKPPHPTFHQPGNRYIPPTLTDGFHNFTEGFFGRRPQHQQEIPSNQLYNYKVSFRAPEHGDPNLQHYTVYSGPNQPPFTIHDWRKRHAKRDLTKKMQYMAKIRRRRSFLLDATLSNNTIPNLERHKRQNDITGEELCRARYHYFMPKAAQNNKGNWMYIVNMPEQDKEMTQLVRSEICVSQQCSGVCTLPAGYTSRCEQKYVQKRLVALRGSGDQLYNDVFWFPSCCTCTLSNTNPQFVN</sequence>
<gene>
    <name evidence="6" type="ORF">ILUMI_01735</name>
</gene>
<proteinExistence type="predicted"/>
<comment type="caution">
    <text evidence="6">The sequence shown here is derived from an EMBL/GenBank/DDBJ whole genome shotgun (WGS) entry which is preliminary data.</text>
</comment>
<feature type="signal peptide" evidence="4">
    <location>
        <begin position="1"/>
        <end position="21"/>
    </location>
</feature>
<keyword evidence="1 4" id="KW-0732">Signal</keyword>
<name>A0A8K0GLZ2_IGNLU</name>
<dbReference type="Pfam" id="PF16077">
    <property type="entry name" value="Spaetzle"/>
    <property type="match status" value="1"/>
</dbReference>
<reference evidence="6" key="1">
    <citation type="submission" date="2019-08" db="EMBL/GenBank/DDBJ databases">
        <title>The genome of the North American firefly Photinus pyralis.</title>
        <authorList>
            <consortium name="Photinus pyralis genome working group"/>
            <person name="Fallon T.R."/>
            <person name="Sander Lower S.E."/>
            <person name="Weng J.-K."/>
        </authorList>
    </citation>
    <scope>NUCLEOTIDE SEQUENCE</scope>
    <source>
        <strain evidence="6">TRF0915ILg1</strain>
        <tissue evidence="6">Whole body</tissue>
    </source>
</reference>
<dbReference type="Gene3D" id="2.10.90.10">
    <property type="entry name" value="Cystine-knot cytokines"/>
    <property type="match status" value="1"/>
</dbReference>
<dbReference type="InterPro" id="IPR032104">
    <property type="entry name" value="Spaetzle"/>
</dbReference>
<dbReference type="EMBL" id="VTPC01000770">
    <property type="protein sequence ID" value="KAF2904441.1"/>
    <property type="molecule type" value="Genomic_DNA"/>
</dbReference>
<dbReference type="GO" id="GO:0021556">
    <property type="term" value="P:central nervous system formation"/>
    <property type="evidence" value="ECO:0007669"/>
    <property type="project" value="TreeGrafter"/>
</dbReference>
<evidence type="ECO:0000256" key="4">
    <source>
        <dbReference type="SAM" id="SignalP"/>
    </source>
</evidence>
<feature type="domain" description="Spaetzle" evidence="5">
    <location>
        <begin position="250"/>
        <end position="345"/>
    </location>
</feature>
<dbReference type="PANTHER" id="PTHR23199:SF16">
    <property type="entry name" value="PROTEIN SPAETZLE 5"/>
    <property type="match status" value="1"/>
</dbReference>
<evidence type="ECO:0000313" key="6">
    <source>
        <dbReference type="EMBL" id="KAF2904441.1"/>
    </source>
</evidence>
<dbReference type="Proteomes" id="UP000801492">
    <property type="component" value="Unassembled WGS sequence"/>
</dbReference>
<dbReference type="PANTHER" id="PTHR23199">
    <property type="entry name" value="NEUROTROPHIN 1-RELATED"/>
    <property type="match status" value="1"/>
</dbReference>
<dbReference type="GO" id="GO:0005121">
    <property type="term" value="F:Toll binding"/>
    <property type="evidence" value="ECO:0007669"/>
    <property type="project" value="TreeGrafter"/>
</dbReference>
<evidence type="ECO:0000256" key="1">
    <source>
        <dbReference type="ARBA" id="ARBA00022729"/>
    </source>
</evidence>
<dbReference type="AlphaFoldDB" id="A0A8K0GLZ2"/>
<evidence type="ECO:0000259" key="5">
    <source>
        <dbReference type="Pfam" id="PF16077"/>
    </source>
</evidence>
<keyword evidence="2" id="KW-1015">Disulfide bond</keyword>
<dbReference type="GO" id="GO:0005615">
    <property type="term" value="C:extracellular space"/>
    <property type="evidence" value="ECO:0007669"/>
    <property type="project" value="UniProtKB-ARBA"/>
</dbReference>
<evidence type="ECO:0000256" key="3">
    <source>
        <dbReference type="ARBA" id="ARBA00023180"/>
    </source>
</evidence>
<dbReference type="SUPFAM" id="SSF57501">
    <property type="entry name" value="Cystine-knot cytokines"/>
    <property type="match status" value="1"/>
</dbReference>
<dbReference type="GO" id="GO:0008083">
    <property type="term" value="F:growth factor activity"/>
    <property type="evidence" value="ECO:0007669"/>
    <property type="project" value="TreeGrafter"/>
</dbReference>
<organism evidence="6 7">
    <name type="scientific">Ignelater luminosus</name>
    <name type="common">Cucubano</name>
    <name type="synonym">Pyrophorus luminosus</name>
    <dbReference type="NCBI Taxonomy" id="2038154"/>
    <lineage>
        <taxon>Eukaryota</taxon>
        <taxon>Metazoa</taxon>
        <taxon>Ecdysozoa</taxon>
        <taxon>Arthropoda</taxon>
        <taxon>Hexapoda</taxon>
        <taxon>Insecta</taxon>
        <taxon>Pterygota</taxon>
        <taxon>Neoptera</taxon>
        <taxon>Endopterygota</taxon>
        <taxon>Coleoptera</taxon>
        <taxon>Polyphaga</taxon>
        <taxon>Elateriformia</taxon>
        <taxon>Elateroidea</taxon>
        <taxon>Elateridae</taxon>
        <taxon>Agrypninae</taxon>
        <taxon>Pyrophorini</taxon>
        <taxon>Ignelater</taxon>
    </lineage>
</organism>
<dbReference type="GO" id="GO:0045087">
    <property type="term" value="P:innate immune response"/>
    <property type="evidence" value="ECO:0007669"/>
    <property type="project" value="TreeGrafter"/>
</dbReference>
<protein>
    <recommendedName>
        <fullName evidence="5">Spaetzle domain-containing protein</fullName>
    </recommendedName>
</protein>
<keyword evidence="7" id="KW-1185">Reference proteome</keyword>
<evidence type="ECO:0000256" key="2">
    <source>
        <dbReference type="ARBA" id="ARBA00023157"/>
    </source>
</evidence>
<dbReference type="OrthoDB" id="7933576at2759"/>
<dbReference type="InterPro" id="IPR052444">
    <property type="entry name" value="Spz/Toll_ligand-like"/>
</dbReference>
<evidence type="ECO:0000313" key="7">
    <source>
        <dbReference type="Proteomes" id="UP000801492"/>
    </source>
</evidence>
<accession>A0A8K0GLZ2</accession>